<accession>A0A7R8UMK7</accession>
<feature type="chain" id="PRO_5031510399" description="Chitin-binding type-2 domain-containing protein" evidence="2">
    <location>
        <begin position="23"/>
        <end position="292"/>
    </location>
</feature>
<dbReference type="EMBL" id="LR899010">
    <property type="protein sequence ID" value="CAD7083292.1"/>
    <property type="molecule type" value="Genomic_DNA"/>
</dbReference>
<keyword evidence="2" id="KW-0732">Signal</keyword>
<dbReference type="OrthoDB" id="6020543at2759"/>
<dbReference type="Pfam" id="PF01607">
    <property type="entry name" value="CBM_14"/>
    <property type="match status" value="2"/>
</dbReference>
<dbReference type="Proteomes" id="UP000594454">
    <property type="component" value="Chromosome 2"/>
</dbReference>
<feature type="signal peptide" evidence="2">
    <location>
        <begin position="1"/>
        <end position="22"/>
    </location>
</feature>
<evidence type="ECO:0000313" key="5">
    <source>
        <dbReference type="Proteomes" id="UP000594454"/>
    </source>
</evidence>
<dbReference type="InterPro" id="IPR036508">
    <property type="entry name" value="Chitin-bd_dom_sf"/>
</dbReference>
<dbReference type="AlphaFoldDB" id="A0A7R8UMK7"/>
<gene>
    <name evidence="4" type="ORF">HERILL_LOCUS6264</name>
</gene>
<feature type="compositionally biased region" description="Polar residues" evidence="1">
    <location>
        <begin position="201"/>
        <end position="236"/>
    </location>
</feature>
<dbReference type="GO" id="GO:0005576">
    <property type="term" value="C:extracellular region"/>
    <property type="evidence" value="ECO:0007669"/>
    <property type="project" value="InterPro"/>
</dbReference>
<sequence>MSTMSVGKQILLFLGLLQGCLATDCATRKKWGYVCKSDCSELYFCTQNGGNWRKNLVEVCDSKKCSETEGKCIESDFCSLGNPSDFECSSEGIFPSPFDCGKYYTCDNNLNATEQNCPSSKGYSAATQKCSIDLTDPQCQYRPECNNKFDNGAWQGDENIFYLCAEGTSGSLKIELYRCPGGQIFRDGNCINVPPSYSNAGADNNSQGMVNSSQAIEPENTQSSEKPGNSELSSNLVKPEAPCRRKGLMEHHLDCTKYVYCDHEFNKIEYSCPEKTYYDKFLRRCLRGTCEN</sequence>
<dbReference type="Gene3D" id="2.170.140.10">
    <property type="entry name" value="Chitin binding domain"/>
    <property type="match status" value="2"/>
</dbReference>
<organism evidence="4 5">
    <name type="scientific">Hermetia illucens</name>
    <name type="common">Black soldier fly</name>
    <dbReference type="NCBI Taxonomy" id="343691"/>
    <lineage>
        <taxon>Eukaryota</taxon>
        <taxon>Metazoa</taxon>
        <taxon>Ecdysozoa</taxon>
        <taxon>Arthropoda</taxon>
        <taxon>Hexapoda</taxon>
        <taxon>Insecta</taxon>
        <taxon>Pterygota</taxon>
        <taxon>Neoptera</taxon>
        <taxon>Endopterygota</taxon>
        <taxon>Diptera</taxon>
        <taxon>Brachycera</taxon>
        <taxon>Stratiomyomorpha</taxon>
        <taxon>Stratiomyidae</taxon>
        <taxon>Hermetiinae</taxon>
        <taxon>Hermetia</taxon>
    </lineage>
</organism>
<evidence type="ECO:0000313" key="4">
    <source>
        <dbReference type="EMBL" id="CAD7083292.1"/>
    </source>
</evidence>
<dbReference type="SUPFAM" id="SSF57625">
    <property type="entry name" value="Invertebrate chitin-binding proteins"/>
    <property type="match status" value="2"/>
</dbReference>
<name>A0A7R8UMK7_HERIL</name>
<dbReference type="GO" id="GO:0008061">
    <property type="term" value="F:chitin binding"/>
    <property type="evidence" value="ECO:0007669"/>
    <property type="project" value="InterPro"/>
</dbReference>
<proteinExistence type="predicted"/>
<evidence type="ECO:0000256" key="2">
    <source>
        <dbReference type="SAM" id="SignalP"/>
    </source>
</evidence>
<feature type="region of interest" description="Disordered" evidence="1">
    <location>
        <begin position="201"/>
        <end position="237"/>
    </location>
</feature>
<feature type="domain" description="Chitin-binding type-2" evidence="3">
    <location>
        <begin position="240"/>
        <end position="285"/>
    </location>
</feature>
<dbReference type="SMART" id="SM00494">
    <property type="entry name" value="ChtBD2"/>
    <property type="match status" value="2"/>
</dbReference>
<keyword evidence="5" id="KW-1185">Reference proteome</keyword>
<protein>
    <recommendedName>
        <fullName evidence="3">Chitin-binding type-2 domain-containing protein</fullName>
    </recommendedName>
</protein>
<evidence type="ECO:0000259" key="3">
    <source>
        <dbReference type="PROSITE" id="PS50940"/>
    </source>
</evidence>
<reference evidence="4 5" key="1">
    <citation type="submission" date="2020-11" db="EMBL/GenBank/DDBJ databases">
        <authorList>
            <person name="Wallbank WR R."/>
            <person name="Pardo Diaz C."/>
            <person name="Kozak K."/>
            <person name="Martin S."/>
            <person name="Jiggins C."/>
            <person name="Moest M."/>
            <person name="Warren A I."/>
            <person name="Generalovic N T."/>
            <person name="Byers J.R.P. K."/>
            <person name="Montejo-Kovacevich G."/>
            <person name="Yen C E."/>
        </authorList>
    </citation>
    <scope>NUCLEOTIDE SEQUENCE [LARGE SCALE GENOMIC DNA]</scope>
</reference>
<evidence type="ECO:0000256" key="1">
    <source>
        <dbReference type="SAM" id="MobiDB-lite"/>
    </source>
</evidence>
<feature type="domain" description="Chitin-binding type-2" evidence="3">
    <location>
        <begin position="85"/>
        <end position="141"/>
    </location>
</feature>
<dbReference type="InParanoid" id="A0A7R8UMK7"/>
<dbReference type="InterPro" id="IPR002557">
    <property type="entry name" value="Chitin-bd_dom"/>
</dbReference>
<dbReference type="PROSITE" id="PS50940">
    <property type="entry name" value="CHIT_BIND_II"/>
    <property type="match status" value="2"/>
</dbReference>